<evidence type="ECO:0000256" key="2">
    <source>
        <dbReference type="SAM" id="Phobius"/>
    </source>
</evidence>
<feature type="transmembrane region" description="Helical" evidence="2">
    <location>
        <begin position="191"/>
        <end position="209"/>
    </location>
</feature>
<sequence length="421" mass="43726">MALPTGSPVTLELRRRRGDGAAKIIHDVADGCARCVDLHVAGAVLVAARLAGFTALPWAVAALPFFAATGAAFAAQVRFLRTAAQLRLRPPAPDEFAYGTVSNGEGAIHEDALPLARRGACGVALSVPAAGVVLAAQLWALAGVLSVDGQKRNDRLARACLCILSLETVAVAASIVLRGRRGFSTDDRQNGGELGATLHCLSWLSLALGVRRLRASAAFPPAGAVDAFAPLWCAEALLVAALLHLYLRHRTGVYKLEKDQLAGALLYGVSCALAAGGQALFVRGHVQIAAVLLGLAAAAFGVPLRRALKRHASQLEASRGHEPPLPLRRDAAGHWTPTGARPSFWFLLGSFQRTRVDPPPPRVCANCAACACATTACTACAALPDEAGLAPGGVRTMTPLDAQTPPPLRPRADSGPMPPDA</sequence>
<feature type="transmembrane region" description="Helical" evidence="2">
    <location>
        <begin position="259"/>
        <end position="280"/>
    </location>
</feature>
<dbReference type="EMBL" id="CAKKNE010000002">
    <property type="protein sequence ID" value="CAH0367219.1"/>
    <property type="molecule type" value="Genomic_DNA"/>
</dbReference>
<dbReference type="OrthoDB" id="10681054at2759"/>
<feature type="transmembrane region" description="Helical" evidence="2">
    <location>
        <begin position="156"/>
        <end position="179"/>
    </location>
</feature>
<dbReference type="AlphaFoldDB" id="A0A8J2SHN0"/>
<feature type="region of interest" description="Disordered" evidence="1">
    <location>
        <begin position="393"/>
        <end position="421"/>
    </location>
</feature>
<feature type="transmembrane region" description="Helical" evidence="2">
    <location>
        <begin position="286"/>
        <end position="304"/>
    </location>
</feature>
<feature type="transmembrane region" description="Helical" evidence="2">
    <location>
        <begin position="55"/>
        <end position="80"/>
    </location>
</feature>
<keyword evidence="2" id="KW-0812">Transmembrane</keyword>
<evidence type="ECO:0000256" key="1">
    <source>
        <dbReference type="SAM" id="MobiDB-lite"/>
    </source>
</evidence>
<dbReference type="Proteomes" id="UP000789595">
    <property type="component" value="Unassembled WGS sequence"/>
</dbReference>
<gene>
    <name evidence="3" type="ORF">PECAL_2P02330</name>
</gene>
<name>A0A8J2SHN0_9STRA</name>
<evidence type="ECO:0000313" key="3">
    <source>
        <dbReference type="EMBL" id="CAH0367219.1"/>
    </source>
</evidence>
<protein>
    <submittedName>
        <fullName evidence="3">Uncharacterized protein</fullName>
    </submittedName>
</protein>
<feature type="transmembrane region" description="Helical" evidence="2">
    <location>
        <begin position="229"/>
        <end position="247"/>
    </location>
</feature>
<evidence type="ECO:0000313" key="4">
    <source>
        <dbReference type="Proteomes" id="UP000789595"/>
    </source>
</evidence>
<keyword evidence="2" id="KW-0472">Membrane</keyword>
<keyword evidence="4" id="KW-1185">Reference proteome</keyword>
<proteinExistence type="predicted"/>
<accession>A0A8J2SHN0</accession>
<feature type="transmembrane region" description="Helical" evidence="2">
    <location>
        <begin position="123"/>
        <end position="144"/>
    </location>
</feature>
<reference evidence="3" key="1">
    <citation type="submission" date="2021-11" db="EMBL/GenBank/DDBJ databases">
        <authorList>
            <consortium name="Genoscope - CEA"/>
            <person name="William W."/>
        </authorList>
    </citation>
    <scope>NUCLEOTIDE SEQUENCE</scope>
</reference>
<organism evidence="3 4">
    <name type="scientific">Pelagomonas calceolata</name>
    <dbReference type="NCBI Taxonomy" id="35677"/>
    <lineage>
        <taxon>Eukaryota</taxon>
        <taxon>Sar</taxon>
        <taxon>Stramenopiles</taxon>
        <taxon>Ochrophyta</taxon>
        <taxon>Pelagophyceae</taxon>
        <taxon>Pelagomonadales</taxon>
        <taxon>Pelagomonadaceae</taxon>
        <taxon>Pelagomonas</taxon>
    </lineage>
</organism>
<comment type="caution">
    <text evidence="3">The sequence shown here is derived from an EMBL/GenBank/DDBJ whole genome shotgun (WGS) entry which is preliminary data.</text>
</comment>
<keyword evidence="2" id="KW-1133">Transmembrane helix</keyword>